<gene>
    <name evidence="2" type="ORF">SAMN05192554_103275</name>
</gene>
<dbReference type="EMBL" id="FNIA01000003">
    <property type="protein sequence ID" value="SDM54274.1"/>
    <property type="molecule type" value="Genomic_DNA"/>
</dbReference>
<dbReference type="AlphaFoldDB" id="A0A1G9U3P6"/>
<proteinExistence type="predicted"/>
<keyword evidence="3" id="KW-1185">Reference proteome</keyword>
<sequence length="202" mass="20777">MEDTSDRLDDHISHAIVDGTPYERLRARRYSLFSATIPTKLRRQGGLLLLLTAAVPLLGAATATTEGGTTWSALFTSPKIALLAFFAVGVETLAAVALFAIAALRLKHEILDERTAHRLLNLEDMAAMMGLGTGGLAVVLVAAYAVLGVLAPDALVGLQPAHSAGPFSASGAGLPLAAVAALSSVVAVATVVGGSLLRERLS</sequence>
<reference evidence="2 3" key="1">
    <citation type="submission" date="2016-10" db="EMBL/GenBank/DDBJ databases">
        <authorList>
            <person name="de Groot N.N."/>
        </authorList>
    </citation>
    <scope>NUCLEOTIDE SEQUENCE [LARGE SCALE GENOMIC DNA]</scope>
    <source>
        <strain evidence="3">EB21,IBRC-M 10013,KCTC 4048</strain>
    </source>
</reference>
<feature type="transmembrane region" description="Helical" evidence="1">
    <location>
        <begin position="125"/>
        <end position="152"/>
    </location>
</feature>
<dbReference type="OrthoDB" id="161718at2157"/>
<keyword evidence="1" id="KW-0472">Membrane</keyword>
<feature type="transmembrane region" description="Helical" evidence="1">
    <location>
        <begin position="47"/>
        <end position="65"/>
    </location>
</feature>
<evidence type="ECO:0000313" key="3">
    <source>
        <dbReference type="Proteomes" id="UP000199370"/>
    </source>
</evidence>
<evidence type="ECO:0000313" key="2">
    <source>
        <dbReference type="EMBL" id="SDM54274.1"/>
    </source>
</evidence>
<accession>A0A1G9U3P6</accession>
<dbReference type="RefSeq" id="WP_089731765.1">
    <property type="nucleotide sequence ID" value="NZ_FNIA01000003.1"/>
</dbReference>
<keyword evidence="1" id="KW-0812">Transmembrane</keyword>
<name>A0A1G9U3P6_9EURY</name>
<feature type="transmembrane region" description="Helical" evidence="1">
    <location>
        <begin position="172"/>
        <end position="197"/>
    </location>
</feature>
<dbReference type="Proteomes" id="UP000199370">
    <property type="component" value="Unassembled WGS sequence"/>
</dbReference>
<evidence type="ECO:0000256" key="1">
    <source>
        <dbReference type="SAM" id="Phobius"/>
    </source>
</evidence>
<organism evidence="2 3">
    <name type="scientific">Haloarchaeobius iranensis</name>
    <dbReference type="NCBI Taxonomy" id="996166"/>
    <lineage>
        <taxon>Archaea</taxon>
        <taxon>Methanobacteriati</taxon>
        <taxon>Methanobacteriota</taxon>
        <taxon>Stenosarchaea group</taxon>
        <taxon>Halobacteria</taxon>
        <taxon>Halobacteriales</taxon>
        <taxon>Halorubellaceae</taxon>
        <taxon>Haloarchaeobius</taxon>
    </lineage>
</organism>
<protein>
    <submittedName>
        <fullName evidence="2">Uncharacterized protein</fullName>
    </submittedName>
</protein>
<keyword evidence="1" id="KW-1133">Transmembrane helix</keyword>
<feature type="transmembrane region" description="Helical" evidence="1">
    <location>
        <begin position="80"/>
        <end position="104"/>
    </location>
</feature>